<name>A0ACD5YZ09_AVESA</name>
<keyword evidence="2" id="KW-1185">Reference proteome</keyword>
<sequence>MLPSSRLLTGGGRIGIVFTSIPEMTVTLQDMSMILALPIEGDPLCINISSNNWHDQMSDLTGGKCPGDTINSKGGKLRVTAGATFKWITQNLSPCHKNARKDKVMIYVCVYV</sequence>
<reference evidence="1" key="1">
    <citation type="submission" date="2021-05" db="EMBL/GenBank/DDBJ databases">
        <authorList>
            <person name="Scholz U."/>
            <person name="Mascher M."/>
            <person name="Fiebig A."/>
        </authorList>
    </citation>
    <scope>NUCLEOTIDE SEQUENCE [LARGE SCALE GENOMIC DNA]</scope>
</reference>
<reference evidence="1" key="2">
    <citation type="submission" date="2025-09" db="UniProtKB">
        <authorList>
            <consortium name="EnsemblPlants"/>
        </authorList>
    </citation>
    <scope>IDENTIFICATION</scope>
</reference>
<accession>A0ACD5YZ09</accession>
<organism evidence="1 2">
    <name type="scientific">Avena sativa</name>
    <name type="common">Oat</name>
    <dbReference type="NCBI Taxonomy" id="4498"/>
    <lineage>
        <taxon>Eukaryota</taxon>
        <taxon>Viridiplantae</taxon>
        <taxon>Streptophyta</taxon>
        <taxon>Embryophyta</taxon>
        <taxon>Tracheophyta</taxon>
        <taxon>Spermatophyta</taxon>
        <taxon>Magnoliopsida</taxon>
        <taxon>Liliopsida</taxon>
        <taxon>Poales</taxon>
        <taxon>Poaceae</taxon>
        <taxon>BOP clade</taxon>
        <taxon>Pooideae</taxon>
        <taxon>Poodae</taxon>
        <taxon>Poeae</taxon>
        <taxon>Poeae Chloroplast Group 1 (Aveneae type)</taxon>
        <taxon>Aveninae</taxon>
        <taxon>Avena</taxon>
    </lineage>
</organism>
<dbReference type="EnsemblPlants" id="AVESA.00010b.r2.6CG1092980.1">
    <property type="protein sequence ID" value="AVESA.00010b.r2.6CG1092980.1.CDS.1"/>
    <property type="gene ID" value="AVESA.00010b.r2.6CG1092980"/>
</dbReference>
<evidence type="ECO:0000313" key="1">
    <source>
        <dbReference type="EnsemblPlants" id="AVESA.00010b.r2.6CG1092980.1.CDS.1"/>
    </source>
</evidence>
<dbReference type="Proteomes" id="UP001732700">
    <property type="component" value="Chromosome 6C"/>
</dbReference>
<evidence type="ECO:0000313" key="2">
    <source>
        <dbReference type="Proteomes" id="UP001732700"/>
    </source>
</evidence>
<protein>
    <submittedName>
        <fullName evidence="1">Uncharacterized protein</fullName>
    </submittedName>
</protein>
<proteinExistence type="predicted"/>